<keyword evidence="2" id="KW-1185">Reference proteome</keyword>
<gene>
    <name evidence="1" type="ORF">CLIB1444_10S00650</name>
</gene>
<protein>
    <submittedName>
        <fullName evidence="1">Exodeoxyribonuclease 1</fullName>
    </submittedName>
</protein>
<evidence type="ECO:0000313" key="2">
    <source>
        <dbReference type="Proteomes" id="UP001152531"/>
    </source>
</evidence>
<sequence>MGVTGLHPQLKEIQVKTQLSKYKGQTLAVDTYGWLHKAIVSCSQELCLNQPTKKYITSVTKKVEMLRYFGVEPYLVFDGASLPTKAATNLERRLKREEAQKKANELMKSGNSKLAWKEFMKAAGVTSQMAKSVMIEMDRLNVKYVVAPFEADPQMVYLEKIGVVDGILSEDSDLLIFGCRRLISKLNDFGECIEICKDDFHKVKTITGLENFTQQQLRLVAMLSGCDYTKGIPGIGIKTAFNLVKKYNDINRVLMALRADGKTPPATFNDEMLKADLAFQYQKVYNPKTKTLETLFEYPNDFDIDMELVESCCGYTLDNETQTKIARGIIHPNTHEQLVSREQDLTSLKSKSVTNGIAVKSSSMNKSNSFPKPRNTIDNFFNVRATSVQKTTAVNKVETIVMKKVEVTELSREPTSPKIKLSPQAKRVKTYEMPIETPKLNTSKFFDSSVSLAPTPVTTNNQDITEDSDIPEGSSPFKETKIDTKNLLDDLTDDDEDINDSMSNISSQKKKQTIQNSSDFGLNEEDEEIAESPVKGKLHRSPIKIDNRHFMGDQSQLRKILRDTFSYNSTTNSKFEMPSIFKHQSDVNESNSSLSSTSSLDLKSDDIATIENDISQPPSKVDINTSIRSSTLARFAFNG</sequence>
<dbReference type="Proteomes" id="UP001152531">
    <property type="component" value="Unassembled WGS sequence"/>
</dbReference>
<name>A0ACA9YBU2_9ASCO</name>
<dbReference type="EMBL" id="CALSDN010000010">
    <property type="protein sequence ID" value="CAH6722535.1"/>
    <property type="molecule type" value="Genomic_DNA"/>
</dbReference>
<reference evidence="1" key="1">
    <citation type="submission" date="2022-06" db="EMBL/GenBank/DDBJ databases">
        <authorList>
            <person name="Legras J.-L."/>
            <person name="Devillers H."/>
            <person name="Grondin C."/>
        </authorList>
    </citation>
    <scope>NUCLEOTIDE SEQUENCE</scope>
    <source>
        <strain evidence="1">CLIB 1444</strain>
    </source>
</reference>
<proteinExistence type="predicted"/>
<accession>A0ACA9YBU2</accession>
<comment type="caution">
    <text evidence="1">The sequence shown here is derived from an EMBL/GenBank/DDBJ whole genome shotgun (WGS) entry which is preliminary data.</text>
</comment>
<evidence type="ECO:0000313" key="1">
    <source>
        <dbReference type="EMBL" id="CAH6722535.1"/>
    </source>
</evidence>
<organism evidence="1 2">
    <name type="scientific">[Candida] jaroonii</name>
    <dbReference type="NCBI Taxonomy" id="467808"/>
    <lineage>
        <taxon>Eukaryota</taxon>
        <taxon>Fungi</taxon>
        <taxon>Dikarya</taxon>
        <taxon>Ascomycota</taxon>
        <taxon>Saccharomycotina</taxon>
        <taxon>Pichiomycetes</taxon>
        <taxon>Debaryomycetaceae</taxon>
        <taxon>Yamadazyma</taxon>
    </lineage>
</organism>